<organism evidence="2 3">
    <name type="scientific">Geoanaerobacter pelophilus</name>
    <dbReference type="NCBI Taxonomy" id="60036"/>
    <lineage>
        <taxon>Bacteria</taxon>
        <taxon>Pseudomonadati</taxon>
        <taxon>Thermodesulfobacteriota</taxon>
        <taxon>Desulfuromonadia</taxon>
        <taxon>Geobacterales</taxon>
        <taxon>Geobacteraceae</taxon>
        <taxon>Geoanaerobacter</taxon>
    </lineage>
</organism>
<feature type="transmembrane region" description="Helical" evidence="1">
    <location>
        <begin position="327"/>
        <end position="347"/>
    </location>
</feature>
<sequence>MKLLRWLKSAEGLLFGSVLVVVSVVTAIYYGPFIDNFFTYDDFGLIEHVQSGPKAVLLGYNYIFRIVANSVWLPLYHLSGLDPRGYNLFSIALHLANALLVYIMVARLFADRGLAAVSSVFFAASAIGADAILWRAANSTPLNLFHYLLTLTAYVEYRRTGERRYYCAALFLFIIAVLSKEESASLPLVAALFEVLFFGGFSDFKGIVRRTLPFAVIIIANVVVNYLIIYQVLHVQSELVTHSAFRPLHSLFSGWAVFFLQPDGRLKMADPRIYATAIILPVMLFWVKDRRLMLFGLGWVFLSFLPQSLSSLSQFEPKYIFNSISRHMYLPSVGAAFCYAVVLRDAWLRWGKVIGYLLVVIAFSFYLWHNYGLINSRGKAWASDGEPVKVFLTAIKQKIPQFPQNTWFFAVNGPTGRAYMQQSLRAFYGNPTITWIVDPLKYVQQPGQTAIILDVVWLGANRIYDINVMPFSLAELLRRAN</sequence>
<proteinExistence type="predicted"/>
<dbReference type="AlphaFoldDB" id="A0AAW4KWJ4"/>
<dbReference type="RefSeq" id="WP_214169723.1">
    <property type="nucleotide sequence ID" value="NZ_JAHCVJ010000001.1"/>
</dbReference>
<keyword evidence="1" id="KW-0472">Membrane</keyword>
<keyword evidence="3" id="KW-1185">Reference proteome</keyword>
<dbReference type="EMBL" id="JAHCVJ010000001">
    <property type="protein sequence ID" value="MBT0662938.1"/>
    <property type="molecule type" value="Genomic_DNA"/>
</dbReference>
<feature type="transmembrane region" description="Helical" evidence="1">
    <location>
        <begin position="164"/>
        <end position="179"/>
    </location>
</feature>
<evidence type="ECO:0000313" key="2">
    <source>
        <dbReference type="EMBL" id="MBT0662938.1"/>
    </source>
</evidence>
<keyword evidence="1" id="KW-1133">Transmembrane helix</keyword>
<reference evidence="2 3" key="1">
    <citation type="submission" date="2021-05" db="EMBL/GenBank/DDBJ databases">
        <title>The draft genome of Geobacter pelophilus DSM 12255.</title>
        <authorList>
            <person name="Xu Z."/>
            <person name="Masuda Y."/>
            <person name="Itoh H."/>
            <person name="Senoo K."/>
        </authorList>
    </citation>
    <scope>NUCLEOTIDE SEQUENCE [LARGE SCALE GENOMIC DNA]</scope>
    <source>
        <strain evidence="2 3">DSM 12255</strain>
    </source>
</reference>
<accession>A0AAW4KWJ4</accession>
<feature type="transmembrane region" description="Helical" evidence="1">
    <location>
        <begin position="214"/>
        <end position="233"/>
    </location>
</feature>
<gene>
    <name evidence="2" type="ORF">KI809_01390</name>
</gene>
<evidence type="ECO:0000313" key="3">
    <source>
        <dbReference type="Proteomes" id="UP000811899"/>
    </source>
</evidence>
<feature type="transmembrane region" description="Helical" evidence="1">
    <location>
        <begin position="86"/>
        <end position="106"/>
    </location>
</feature>
<feature type="transmembrane region" description="Helical" evidence="1">
    <location>
        <begin position="353"/>
        <end position="369"/>
    </location>
</feature>
<feature type="transmembrane region" description="Helical" evidence="1">
    <location>
        <begin position="12"/>
        <end position="31"/>
    </location>
</feature>
<feature type="transmembrane region" description="Helical" evidence="1">
    <location>
        <begin position="113"/>
        <end position="134"/>
    </location>
</feature>
<evidence type="ECO:0000256" key="1">
    <source>
        <dbReference type="SAM" id="Phobius"/>
    </source>
</evidence>
<keyword evidence="1" id="KW-0812">Transmembrane</keyword>
<name>A0AAW4KWJ4_9BACT</name>
<feature type="transmembrane region" description="Helical" evidence="1">
    <location>
        <begin position="185"/>
        <end position="202"/>
    </location>
</feature>
<evidence type="ECO:0008006" key="4">
    <source>
        <dbReference type="Google" id="ProtNLM"/>
    </source>
</evidence>
<feature type="transmembrane region" description="Helical" evidence="1">
    <location>
        <begin position="272"/>
        <end position="287"/>
    </location>
</feature>
<dbReference type="Proteomes" id="UP000811899">
    <property type="component" value="Unassembled WGS sequence"/>
</dbReference>
<protein>
    <recommendedName>
        <fullName evidence="4">Glycosyltransferase RgtA/B/C/D-like domain-containing protein</fullName>
    </recommendedName>
</protein>
<feature type="transmembrane region" description="Helical" evidence="1">
    <location>
        <begin position="293"/>
        <end position="315"/>
    </location>
</feature>
<comment type="caution">
    <text evidence="2">The sequence shown here is derived from an EMBL/GenBank/DDBJ whole genome shotgun (WGS) entry which is preliminary data.</text>
</comment>